<name>A0A4Q6XNU8_9SPHN</name>
<evidence type="ECO:0000259" key="4">
    <source>
        <dbReference type="Pfam" id="PF16177"/>
    </source>
</evidence>
<dbReference type="SUPFAM" id="SSF56801">
    <property type="entry name" value="Acetyl-CoA synthetase-like"/>
    <property type="match status" value="1"/>
</dbReference>
<dbReference type="InterPro" id="IPR020845">
    <property type="entry name" value="AMP-binding_CS"/>
</dbReference>
<proteinExistence type="inferred from homology"/>
<dbReference type="Pfam" id="PF00501">
    <property type="entry name" value="AMP-binding"/>
    <property type="match status" value="1"/>
</dbReference>
<organism evidence="5 6">
    <name type="scientific">Sphingomonas populi</name>
    <dbReference type="NCBI Taxonomy" id="2484750"/>
    <lineage>
        <taxon>Bacteria</taxon>
        <taxon>Pseudomonadati</taxon>
        <taxon>Pseudomonadota</taxon>
        <taxon>Alphaproteobacteria</taxon>
        <taxon>Sphingomonadales</taxon>
        <taxon>Sphingomonadaceae</taxon>
        <taxon>Sphingomonas</taxon>
    </lineage>
</organism>
<evidence type="ECO:0000259" key="3">
    <source>
        <dbReference type="Pfam" id="PF13193"/>
    </source>
</evidence>
<dbReference type="Gene3D" id="3.40.50.12780">
    <property type="entry name" value="N-terminal domain of ligase-like"/>
    <property type="match status" value="1"/>
</dbReference>
<evidence type="ECO:0000313" key="6">
    <source>
        <dbReference type="Proteomes" id="UP000292085"/>
    </source>
</evidence>
<dbReference type="RefSeq" id="WP_130160558.1">
    <property type="nucleotide sequence ID" value="NZ_SGIS01000105.1"/>
</dbReference>
<dbReference type="PANTHER" id="PTHR43347">
    <property type="entry name" value="ACYL-COA SYNTHETASE"/>
    <property type="match status" value="1"/>
</dbReference>
<evidence type="ECO:0000259" key="2">
    <source>
        <dbReference type="Pfam" id="PF00501"/>
    </source>
</evidence>
<dbReference type="EMBL" id="SGIS01000105">
    <property type="protein sequence ID" value="RZF59032.1"/>
    <property type="molecule type" value="Genomic_DNA"/>
</dbReference>
<dbReference type="InterPro" id="IPR042099">
    <property type="entry name" value="ANL_N_sf"/>
</dbReference>
<feature type="domain" description="Acetyl-coenzyme A synthetase N-terminal" evidence="4">
    <location>
        <begin position="5"/>
        <end position="55"/>
    </location>
</feature>
<dbReference type="EC" id="6.2.1.17" evidence="5"/>
<dbReference type="OrthoDB" id="9803968at2"/>
<comment type="similarity">
    <text evidence="1">Belongs to the ATP-dependent AMP-binding enzyme family.</text>
</comment>
<dbReference type="AlphaFoldDB" id="A0A4Q6XNU8"/>
<gene>
    <name evidence="5" type="primary">prpE</name>
    <name evidence="5" type="synonym">yahU</name>
    <name evidence="5" type="ORF">EWE75_24040</name>
</gene>
<keyword evidence="5" id="KW-0436">Ligase</keyword>
<dbReference type="Pfam" id="PF13193">
    <property type="entry name" value="AMP-binding_C"/>
    <property type="match status" value="1"/>
</dbReference>
<protein>
    <submittedName>
        <fullName evidence="5">Propionyl-CoA synthetase</fullName>
        <ecNumber evidence="5">6.2.1.17</ecNumber>
    </submittedName>
</protein>
<dbReference type="Pfam" id="PF16177">
    <property type="entry name" value="ACAS_N"/>
    <property type="match status" value="1"/>
</dbReference>
<evidence type="ECO:0000313" key="5">
    <source>
        <dbReference type="EMBL" id="RZF59032.1"/>
    </source>
</evidence>
<evidence type="ECO:0000256" key="1">
    <source>
        <dbReference type="ARBA" id="ARBA00006432"/>
    </source>
</evidence>
<dbReference type="InterPro" id="IPR032387">
    <property type="entry name" value="ACAS_N"/>
</dbReference>
<feature type="domain" description="AMP-binding enzyme C-terminal" evidence="3">
    <location>
        <begin position="507"/>
        <end position="584"/>
    </location>
</feature>
<dbReference type="Proteomes" id="UP000292085">
    <property type="component" value="Unassembled WGS sequence"/>
</dbReference>
<dbReference type="PROSITE" id="PS00455">
    <property type="entry name" value="AMP_BINDING"/>
    <property type="match status" value="1"/>
</dbReference>
<accession>A0A4Q6XNU8</accession>
<feature type="domain" description="AMP-dependent synthetase/ligase" evidence="2">
    <location>
        <begin position="62"/>
        <end position="444"/>
    </location>
</feature>
<reference evidence="5 6" key="1">
    <citation type="submission" date="2019-02" db="EMBL/GenBank/DDBJ databases">
        <authorList>
            <person name="Li Y."/>
        </authorList>
    </citation>
    <scope>NUCLEOTIDE SEQUENCE [LARGE SCALE GENOMIC DNA]</scope>
    <source>
        <strain evidence="5 6">3-7</strain>
    </source>
</reference>
<dbReference type="InterPro" id="IPR000873">
    <property type="entry name" value="AMP-dep_synth/lig_dom"/>
</dbReference>
<dbReference type="InterPro" id="IPR045851">
    <property type="entry name" value="AMP-bd_C_sf"/>
</dbReference>
<keyword evidence="6" id="KW-1185">Reference proteome</keyword>
<dbReference type="InterPro" id="IPR025110">
    <property type="entry name" value="AMP-bd_C"/>
</dbReference>
<dbReference type="GO" id="GO:0050218">
    <property type="term" value="F:propionate-CoA ligase activity"/>
    <property type="evidence" value="ECO:0007669"/>
    <property type="project" value="UniProtKB-EC"/>
</dbReference>
<dbReference type="PANTHER" id="PTHR43347:SF3">
    <property type="entry name" value="ACYL-COA SYNTHETASE SHORT-CHAIN FAMILY MEMBER 3, MITOCHONDRIAL"/>
    <property type="match status" value="1"/>
</dbReference>
<comment type="caution">
    <text evidence="5">The sequence shown here is derived from an EMBL/GenBank/DDBJ whole genome shotgun (WGS) entry which is preliminary data.</text>
</comment>
<dbReference type="Gene3D" id="3.30.300.30">
    <property type="match status" value="1"/>
</dbReference>
<sequence length="625" mass="67144">MSEEYRQAYDRSIKRSEAFWMEAADAVSWTKPPTIAYSQEDGWFADGELNTCYNAVDRHVGAGRGDNAALIYESAYTGASESLTYAGLLEAVSKTAGMLQGLGVEKGDRVIIYMPMIPEAVFAMLACARIGAIHSVVFGGFAPPELAKRIDDAKPRVLLTASCGIEGKRVIPYKPLLDEARKIAEHEVDHVVVVQRLVHQAQISGPNEHDWATHLKDASLAPCVPLRSSDPLYILYTSGTTGTPKGVVRDNGGHAVALTWSLANIYGFKPGDTFWAASDVGWIVGHSYIVYGPLLAGGTTVLYEGKPVGTPDAGAFWRMVTRHSVDILFTAPTALRAIRKEDPEAQYLKLIGIGGVRAIFLAGERADPDTLAWAERVTGLPVIDHWWQTELGWPAVATCLGLGDLRRRHGSAGFPVPGYRFAILGEDGHEVGAGSTGAVAIRMPLPPGCYRTLWNNPAGYARSFATFDGHYETGDAGHIDQDGFLCVMGRTDDIINVAGHRLSTGQMEQIVAAHPAVAECAVIGADDALKGMVPIGFAVTKSGPQFGAELADQIIQRVRDELGPVAALRTVHIVRALPKTRSGKILRASLRKLVNGEPVETPATIEDGGVLDELKGLFQTKSDSG</sequence>